<accession>A0A4U5PJ06</accession>
<dbReference type="AlphaFoldDB" id="A0A4U5PJ06"/>
<reference evidence="3 4" key="2">
    <citation type="journal article" date="2019" name="G3 (Bethesda)">
        <title>Hybrid Assembly of the Genome of the Entomopathogenic Nematode Steinernema carpocapsae Identifies the X-Chromosome.</title>
        <authorList>
            <person name="Serra L."/>
            <person name="Macchietto M."/>
            <person name="Macias-Munoz A."/>
            <person name="McGill C.J."/>
            <person name="Rodriguez I.M."/>
            <person name="Rodriguez B."/>
            <person name="Murad R."/>
            <person name="Mortazavi A."/>
        </authorList>
    </citation>
    <scope>NUCLEOTIDE SEQUENCE [LARGE SCALE GENOMIC DNA]</scope>
    <source>
        <strain evidence="3 4">ALL</strain>
    </source>
</reference>
<organism evidence="3 4">
    <name type="scientific">Steinernema carpocapsae</name>
    <name type="common">Entomopathogenic nematode</name>
    <dbReference type="NCBI Taxonomy" id="34508"/>
    <lineage>
        <taxon>Eukaryota</taxon>
        <taxon>Metazoa</taxon>
        <taxon>Ecdysozoa</taxon>
        <taxon>Nematoda</taxon>
        <taxon>Chromadorea</taxon>
        <taxon>Rhabditida</taxon>
        <taxon>Tylenchina</taxon>
        <taxon>Panagrolaimomorpha</taxon>
        <taxon>Strongyloidoidea</taxon>
        <taxon>Steinernematidae</taxon>
        <taxon>Steinernema</taxon>
    </lineage>
</organism>
<comment type="caution">
    <text evidence="3">The sequence shown here is derived from an EMBL/GenBank/DDBJ whole genome shotgun (WGS) entry which is preliminary data.</text>
</comment>
<feature type="chain" id="PRO_5020597273" evidence="2">
    <location>
        <begin position="18"/>
        <end position="135"/>
    </location>
</feature>
<dbReference type="EMBL" id="AZBU02000002">
    <property type="protein sequence ID" value="TKR96697.1"/>
    <property type="molecule type" value="Genomic_DNA"/>
</dbReference>
<evidence type="ECO:0000256" key="1">
    <source>
        <dbReference type="SAM" id="Phobius"/>
    </source>
</evidence>
<evidence type="ECO:0000313" key="4">
    <source>
        <dbReference type="Proteomes" id="UP000298663"/>
    </source>
</evidence>
<feature type="signal peptide" evidence="2">
    <location>
        <begin position="1"/>
        <end position="17"/>
    </location>
</feature>
<feature type="transmembrane region" description="Helical" evidence="1">
    <location>
        <begin position="107"/>
        <end position="131"/>
    </location>
</feature>
<dbReference type="Proteomes" id="UP000298663">
    <property type="component" value="Unassembled WGS sequence"/>
</dbReference>
<keyword evidence="1" id="KW-0812">Transmembrane</keyword>
<keyword evidence="2" id="KW-0732">Signal</keyword>
<sequence>MQGSLYLFFLLCGLVLCLPNSTFKFENDPQEALNACLWQHTDKFRRTAWTVDIDNQEEVIKVVTTHEDAKKIEKLINALEHQKDTILKGLNEIQRSAAKIIEQHDNLAIIVVILGIALLFVTFCLCFCLCCRRKN</sequence>
<evidence type="ECO:0000313" key="3">
    <source>
        <dbReference type="EMBL" id="TKR96697.1"/>
    </source>
</evidence>
<gene>
    <name evidence="3" type="ORF">L596_010680</name>
</gene>
<protein>
    <submittedName>
        <fullName evidence="3">Uncharacterized protein</fullName>
    </submittedName>
</protein>
<proteinExistence type="predicted"/>
<keyword evidence="1" id="KW-0472">Membrane</keyword>
<reference evidence="3 4" key="1">
    <citation type="journal article" date="2015" name="Genome Biol.">
        <title>Comparative genomics of Steinernema reveals deeply conserved gene regulatory networks.</title>
        <authorList>
            <person name="Dillman A.R."/>
            <person name="Macchietto M."/>
            <person name="Porter C.F."/>
            <person name="Rogers A."/>
            <person name="Williams B."/>
            <person name="Antoshechkin I."/>
            <person name="Lee M.M."/>
            <person name="Goodwin Z."/>
            <person name="Lu X."/>
            <person name="Lewis E.E."/>
            <person name="Goodrich-Blair H."/>
            <person name="Stock S.P."/>
            <person name="Adams B.J."/>
            <person name="Sternberg P.W."/>
            <person name="Mortazavi A."/>
        </authorList>
    </citation>
    <scope>NUCLEOTIDE SEQUENCE [LARGE SCALE GENOMIC DNA]</scope>
    <source>
        <strain evidence="3 4">ALL</strain>
    </source>
</reference>
<keyword evidence="4" id="KW-1185">Reference proteome</keyword>
<keyword evidence="1" id="KW-1133">Transmembrane helix</keyword>
<name>A0A4U5PJ06_STECR</name>
<evidence type="ECO:0000256" key="2">
    <source>
        <dbReference type="SAM" id="SignalP"/>
    </source>
</evidence>